<dbReference type="InterPro" id="IPR040351">
    <property type="entry name" value="RAB3IL/RAB3IP/Sec2"/>
</dbReference>
<dbReference type="OMA" id="CNFCLVK"/>
<dbReference type="InterPro" id="IPR009449">
    <property type="entry name" value="Sec2_N"/>
</dbReference>
<proteinExistence type="predicted"/>
<dbReference type="EMBL" id="FO082047">
    <property type="protein sequence ID" value="CCE85984.1"/>
    <property type="molecule type" value="Genomic_DNA"/>
</dbReference>
<dbReference type="AlphaFoldDB" id="G8Y2H3"/>
<evidence type="ECO:0000313" key="5">
    <source>
        <dbReference type="Proteomes" id="UP000005222"/>
    </source>
</evidence>
<protein>
    <submittedName>
        <fullName evidence="4">Piso0_005626 protein</fullName>
    </submittedName>
</protein>
<keyword evidence="1" id="KW-0175">Coiled coil</keyword>
<organism evidence="4 5">
    <name type="scientific">Pichia sorbitophila (strain ATCC MYA-4447 / BCRC 22081 / CBS 7064 / NBRC 10061 / NRRL Y-12695)</name>
    <name type="common">Hybrid yeast</name>
    <dbReference type="NCBI Taxonomy" id="559304"/>
    <lineage>
        <taxon>Eukaryota</taxon>
        <taxon>Fungi</taxon>
        <taxon>Dikarya</taxon>
        <taxon>Ascomycota</taxon>
        <taxon>Saccharomycotina</taxon>
        <taxon>Pichiomycetes</taxon>
        <taxon>Debaryomycetaceae</taxon>
        <taxon>Millerozyma</taxon>
    </lineage>
</organism>
<reference evidence="4 5" key="1">
    <citation type="journal article" date="2012" name="G3 (Bethesda)">
        <title>Pichia sorbitophila, an interspecies yeast hybrid reveals early steps of genome resolution following polyploidization.</title>
        <authorList>
            <person name="Leh Louis V."/>
            <person name="Despons L."/>
            <person name="Friedrich A."/>
            <person name="Martin T."/>
            <person name="Durrens P."/>
            <person name="Casaregola S."/>
            <person name="Neuveglise C."/>
            <person name="Fairhead C."/>
            <person name="Marck C."/>
            <person name="Cruz J.A."/>
            <person name="Straub M.L."/>
            <person name="Kugler V."/>
            <person name="Sacerdot C."/>
            <person name="Uzunov Z."/>
            <person name="Thierry A."/>
            <person name="Weiss S."/>
            <person name="Bleykasten C."/>
            <person name="De Montigny J."/>
            <person name="Jacques N."/>
            <person name="Jung P."/>
            <person name="Lemaire M."/>
            <person name="Mallet S."/>
            <person name="Morel G."/>
            <person name="Richard G.F."/>
            <person name="Sarkar A."/>
            <person name="Savel G."/>
            <person name="Schacherer J."/>
            <person name="Seret M.L."/>
            <person name="Talla E."/>
            <person name="Samson G."/>
            <person name="Jubin C."/>
            <person name="Poulain J."/>
            <person name="Vacherie B."/>
            <person name="Barbe V."/>
            <person name="Pelletier E."/>
            <person name="Sherman D.J."/>
            <person name="Westhof E."/>
            <person name="Weissenbach J."/>
            <person name="Baret P.V."/>
            <person name="Wincker P."/>
            <person name="Gaillardin C."/>
            <person name="Dujon B."/>
            <person name="Souciet J.L."/>
        </authorList>
    </citation>
    <scope>NUCLEOTIDE SEQUENCE [LARGE SCALE GENOMIC DNA]</scope>
    <source>
        <strain evidence="5">ATCC MYA-4447 / BCRC 22081 / CBS 7064 / NBRC 10061 / NRRL Y-12695</strain>
    </source>
</reference>
<dbReference type="GO" id="GO:0005085">
    <property type="term" value="F:guanyl-nucleotide exchange factor activity"/>
    <property type="evidence" value="ECO:0007669"/>
    <property type="project" value="InterPro"/>
</dbReference>
<dbReference type="GO" id="GO:0070319">
    <property type="term" value="C:Golgi to plasma membrane transport vesicle"/>
    <property type="evidence" value="ECO:0007669"/>
    <property type="project" value="TreeGrafter"/>
</dbReference>
<feature type="region of interest" description="Disordered" evidence="2">
    <location>
        <begin position="164"/>
        <end position="185"/>
    </location>
</feature>
<dbReference type="FunCoup" id="G8Y2H3">
    <property type="interactions" value="346"/>
</dbReference>
<gene>
    <name evidence="4" type="primary">Piso0_005626</name>
    <name evidence="4" type="ORF">GNLVRS01_PISO0M18800g</name>
</gene>
<dbReference type="CDD" id="cd21044">
    <property type="entry name" value="Rab11BD_RAB3IP_like"/>
    <property type="match status" value="1"/>
</dbReference>
<dbReference type="STRING" id="559304.G8Y2H3"/>
<evidence type="ECO:0000256" key="1">
    <source>
        <dbReference type="ARBA" id="ARBA00023054"/>
    </source>
</evidence>
<dbReference type="PANTHER" id="PTHR14430">
    <property type="entry name" value="RABIN3-RELATED"/>
    <property type="match status" value="1"/>
</dbReference>
<sequence>MEDSGADLDDRLTQEVTQLSTRLVTAVAKSSELEERILHLHKENYQLRNRVKTLTETSQKYNELVPKYNELQKEHKDTVRVKEEAESQNKKLQGEVEDLTASLFNEANEMVSNASRETYNFKVKNRKLYEEIDEKNTIIESLQDQLKDLKSLFVKMEDQLKDQTRNRHKSIAEEETGQGNISETEDESLKYTQQLRQIVFSPCVSAIRFDLGVYQHEFKVFIYNLIKPEFHFDFTNLKNFKFFRKVWTEELEGSLPNIPNIATSNFMNRWSKGKFFWSLIVEGKVIIAPISGVNEMFKLTYKGGRSSGETPVAMKEPCSFCSELRNDVLEHARLYTVKLLNPDSNAISSDSNDVLVSYPCCNFCLIKLRNVCDFFAKLRSIHTNVYKLKQNSKYDESTAHNFQFRRSFSSPSELDGVKPDSDPGSDICETPEEKKEEYKLMKLYILLQSCRNKIFWSKIGYWDNATDTDSSDISKIALDAFKELYNPCVMGSTVSAAAAAGTTATADDPAAAIPNPESSAPDSQDHELSNGSDASDDPGHFIDSSDNFAHPPTPPVPSNPDDEPPSPVEEPSTAIENGLTRKSSKSKQFKKKVDRDLNDTLEMLQESMNDS</sequence>
<dbReference type="InParanoid" id="G8Y2H3"/>
<feature type="domain" description="GDP/GTP exchange factor Sec2 N-terminal" evidence="3">
    <location>
        <begin position="31"/>
        <end position="157"/>
    </location>
</feature>
<evidence type="ECO:0000313" key="4">
    <source>
        <dbReference type="EMBL" id="CCE85984.1"/>
    </source>
</evidence>
<name>G8Y2H3_PICSO</name>
<dbReference type="HOGENOM" id="CLU_423355_0_0_1"/>
<feature type="region of interest" description="Disordered" evidence="2">
    <location>
        <begin position="507"/>
        <end position="596"/>
    </location>
</feature>
<evidence type="ECO:0000256" key="2">
    <source>
        <dbReference type="SAM" id="MobiDB-lite"/>
    </source>
</evidence>
<dbReference type="Proteomes" id="UP000005222">
    <property type="component" value="Chromosome M"/>
</dbReference>
<dbReference type="PANTHER" id="PTHR14430:SF0">
    <property type="entry name" value="SEC2P DOMAIN-CONTAINING PROTEIN"/>
    <property type="match status" value="1"/>
</dbReference>
<feature type="region of interest" description="Disordered" evidence="2">
    <location>
        <begin position="410"/>
        <end position="430"/>
    </location>
</feature>
<dbReference type="GO" id="GO:0051286">
    <property type="term" value="C:cell tip"/>
    <property type="evidence" value="ECO:0007669"/>
    <property type="project" value="TreeGrafter"/>
</dbReference>
<dbReference type="eggNOG" id="KOG4324">
    <property type="taxonomic scope" value="Eukaryota"/>
</dbReference>
<evidence type="ECO:0000259" key="3">
    <source>
        <dbReference type="Pfam" id="PF06428"/>
    </source>
</evidence>
<accession>G8Y2H3</accession>
<dbReference type="Gene3D" id="6.10.140.910">
    <property type="match status" value="1"/>
</dbReference>
<dbReference type="OrthoDB" id="1748564at2759"/>
<dbReference type="SUPFAM" id="SSF144284">
    <property type="entry name" value="Sec2 N-terminal region"/>
    <property type="match status" value="1"/>
</dbReference>
<keyword evidence="5" id="KW-1185">Reference proteome</keyword>
<dbReference type="Pfam" id="PF06428">
    <property type="entry name" value="Sec2p"/>
    <property type="match status" value="1"/>
</dbReference>
<dbReference type="GO" id="GO:0006887">
    <property type="term" value="P:exocytosis"/>
    <property type="evidence" value="ECO:0007669"/>
    <property type="project" value="TreeGrafter"/>
</dbReference>